<name>A0A0A9GTC6_ARUDO</name>
<sequence length="48" mass="5442">MCMEVLPSTIASHINQPKTIFDQNHLSCMFFSALYISIEPGDTYGFEN</sequence>
<accession>A0A0A9GTC6</accession>
<evidence type="ECO:0000313" key="1">
    <source>
        <dbReference type="EMBL" id="JAE27802.1"/>
    </source>
</evidence>
<dbReference type="EMBL" id="GBRH01170094">
    <property type="protein sequence ID" value="JAE27802.1"/>
    <property type="molecule type" value="Transcribed_RNA"/>
</dbReference>
<organism evidence="1">
    <name type="scientific">Arundo donax</name>
    <name type="common">Giant reed</name>
    <name type="synonym">Donax arundinaceus</name>
    <dbReference type="NCBI Taxonomy" id="35708"/>
    <lineage>
        <taxon>Eukaryota</taxon>
        <taxon>Viridiplantae</taxon>
        <taxon>Streptophyta</taxon>
        <taxon>Embryophyta</taxon>
        <taxon>Tracheophyta</taxon>
        <taxon>Spermatophyta</taxon>
        <taxon>Magnoliopsida</taxon>
        <taxon>Liliopsida</taxon>
        <taxon>Poales</taxon>
        <taxon>Poaceae</taxon>
        <taxon>PACMAD clade</taxon>
        <taxon>Arundinoideae</taxon>
        <taxon>Arundineae</taxon>
        <taxon>Arundo</taxon>
    </lineage>
</organism>
<reference evidence="1" key="1">
    <citation type="submission" date="2014-09" db="EMBL/GenBank/DDBJ databases">
        <authorList>
            <person name="Magalhaes I.L.F."/>
            <person name="Oliveira U."/>
            <person name="Santos F.R."/>
            <person name="Vidigal T.H.D.A."/>
            <person name="Brescovit A.D."/>
            <person name="Santos A.J."/>
        </authorList>
    </citation>
    <scope>NUCLEOTIDE SEQUENCE</scope>
    <source>
        <tissue evidence="1">Shoot tissue taken approximately 20 cm above the soil surface</tissue>
    </source>
</reference>
<dbReference type="AlphaFoldDB" id="A0A0A9GTC6"/>
<protein>
    <submittedName>
        <fullName evidence="1">Uncharacterized protein</fullName>
    </submittedName>
</protein>
<proteinExistence type="predicted"/>
<reference evidence="1" key="2">
    <citation type="journal article" date="2015" name="Data Brief">
        <title>Shoot transcriptome of the giant reed, Arundo donax.</title>
        <authorList>
            <person name="Barrero R.A."/>
            <person name="Guerrero F.D."/>
            <person name="Moolhuijzen P."/>
            <person name="Goolsby J.A."/>
            <person name="Tidwell J."/>
            <person name="Bellgard S.E."/>
            <person name="Bellgard M.I."/>
        </authorList>
    </citation>
    <scope>NUCLEOTIDE SEQUENCE</scope>
    <source>
        <tissue evidence="1">Shoot tissue taken approximately 20 cm above the soil surface</tissue>
    </source>
</reference>